<keyword evidence="6" id="KW-0694">RNA-binding</keyword>
<dbReference type="InterPro" id="IPR043141">
    <property type="entry name" value="Ribosomal_uL10-like_sf"/>
</dbReference>
<comment type="subunit">
    <text evidence="6">Part of the ribosomal stalk of the 50S ribosomal subunit. The N-terminus interacts with L11 and the large rRNA to form the base of the stalk. The C-terminus forms an elongated spine to which L12 dimers bind in a sequential fashion forming a multimeric L10(L12)X complex.</text>
</comment>
<evidence type="ECO:0000256" key="5">
    <source>
        <dbReference type="ARBA" id="ARBA00035202"/>
    </source>
</evidence>
<dbReference type="Proteomes" id="UP000476030">
    <property type="component" value="Unassembled WGS sequence"/>
</dbReference>
<organism evidence="7 8">
    <name type="scientific">Sneathiella litorea</name>
    <dbReference type="NCBI Taxonomy" id="2606216"/>
    <lineage>
        <taxon>Bacteria</taxon>
        <taxon>Pseudomonadati</taxon>
        <taxon>Pseudomonadota</taxon>
        <taxon>Alphaproteobacteria</taxon>
        <taxon>Sneathiellales</taxon>
        <taxon>Sneathiellaceae</taxon>
        <taxon>Sneathiella</taxon>
    </lineage>
</organism>
<dbReference type="NCBIfam" id="NF000955">
    <property type="entry name" value="PRK00099.1-1"/>
    <property type="match status" value="1"/>
</dbReference>
<dbReference type="CDD" id="cd05797">
    <property type="entry name" value="Ribosomal_L10"/>
    <property type="match status" value="1"/>
</dbReference>
<evidence type="ECO:0000256" key="1">
    <source>
        <dbReference type="ARBA" id="ARBA00002633"/>
    </source>
</evidence>
<dbReference type="InterPro" id="IPR002363">
    <property type="entry name" value="Ribosomal_uL10_CS_bac"/>
</dbReference>
<name>A0A6L8W9G4_9PROT</name>
<evidence type="ECO:0000256" key="3">
    <source>
        <dbReference type="ARBA" id="ARBA00022980"/>
    </source>
</evidence>
<keyword evidence="3 6" id="KW-0689">Ribosomal protein</keyword>
<keyword evidence="4 6" id="KW-0687">Ribonucleoprotein</keyword>
<accession>A0A6L8W9G4</accession>
<proteinExistence type="inferred from homology"/>
<comment type="caution">
    <text evidence="7">The sequence shown here is derived from an EMBL/GenBank/DDBJ whole genome shotgun (WGS) entry which is preliminary data.</text>
</comment>
<dbReference type="Gene3D" id="6.10.250.290">
    <property type="match status" value="1"/>
</dbReference>
<dbReference type="InterPro" id="IPR047865">
    <property type="entry name" value="Ribosomal_uL10_bac_type"/>
</dbReference>
<evidence type="ECO:0000313" key="8">
    <source>
        <dbReference type="Proteomes" id="UP000476030"/>
    </source>
</evidence>
<dbReference type="InterPro" id="IPR022973">
    <property type="entry name" value="Ribosomal_uL10_bac"/>
</dbReference>
<dbReference type="RefSeq" id="WP_161316334.1">
    <property type="nucleotide sequence ID" value="NZ_WTUW01000008.1"/>
</dbReference>
<dbReference type="PROSITE" id="PS01109">
    <property type="entry name" value="RIBOSOMAL_L10"/>
    <property type="match status" value="1"/>
</dbReference>
<dbReference type="GO" id="GO:0003735">
    <property type="term" value="F:structural constituent of ribosome"/>
    <property type="evidence" value="ECO:0007669"/>
    <property type="project" value="InterPro"/>
</dbReference>
<sequence>MDRSQKEAVVTELNGVFNEAAVVVVAEYSGLTVAEITDLRVKMLNAGASFKVTKNRLARLALDGTDYSSLSGKLKGPVGIAYSSDPVAAPKVAMDYAKGNEKFVVIGGAMGTTELDPDGVKSLASLPSLDELRGKLVGLLQAPATKIAGVLQAPAGQLARVLAAKAEQG</sequence>
<evidence type="ECO:0000256" key="4">
    <source>
        <dbReference type="ARBA" id="ARBA00023274"/>
    </source>
</evidence>
<evidence type="ECO:0000313" key="7">
    <source>
        <dbReference type="EMBL" id="MZR31736.1"/>
    </source>
</evidence>
<dbReference type="GO" id="GO:0070180">
    <property type="term" value="F:large ribosomal subunit rRNA binding"/>
    <property type="evidence" value="ECO:0007669"/>
    <property type="project" value="UniProtKB-UniRule"/>
</dbReference>
<dbReference type="PANTHER" id="PTHR11560">
    <property type="entry name" value="39S RIBOSOMAL PROTEIN L10, MITOCHONDRIAL"/>
    <property type="match status" value="1"/>
</dbReference>
<dbReference type="GO" id="GO:0015934">
    <property type="term" value="C:large ribosomal subunit"/>
    <property type="evidence" value="ECO:0007669"/>
    <property type="project" value="InterPro"/>
</dbReference>
<comment type="similarity">
    <text evidence="2 6">Belongs to the universal ribosomal protein uL10 family.</text>
</comment>
<dbReference type="Pfam" id="PF00466">
    <property type="entry name" value="Ribosomal_L10"/>
    <property type="match status" value="1"/>
</dbReference>
<gene>
    <name evidence="6 7" type="primary">rplJ</name>
    <name evidence="7" type="ORF">GQE98_13955</name>
</gene>
<dbReference type="HAMAP" id="MF_00362">
    <property type="entry name" value="Ribosomal_uL10"/>
    <property type="match status" value="1"/>
</dbReference>
<reference evidence="7 8" key="1">
    <citation type="submission" date="2019-12" db="EMBL/GenBank/DDBJ databases">
        <title>Snethiella sp. nov. sp. isolated from sea sand.</title>
        <authorList>
            <person name="Kim J."/>
            <person name="Jeong S.E."/>
            <person name="Jung H.S."/>
            <person name="Jeon C.O."/>
        </authorList>
    </citation>
    <scope>NUCLEOTIDE SEQUENCE [LARGE SCALE GENOMIC DNA]</scope>
    <source>
        <strain evidence="7 8">DP05</strain>
    </source>
</reference>
<evidence type="ECO:0000256" key="2">
    <source>
        <dbReference type="ARBA" id="ARBA00008889"/>
    </source>
</evidence>
<dbReference type="SUPFAM" id="SSF160369">
    <property type="entry name" value="Ribosomal protein L10-like"/>
    <property type="match status" value="1"/>
</dbReference>
<keyword evidence="6" id="KW-0699">rRNA-binding</keyword>
<keyword evidence="8" id="KW-1185">Reference proteome</keyword>
<dbReference type="AlphaFoldDB" id="A0A6L8W9G4"/>
<dbReference type="EMBL" id="WTUW01000008">
    <property type="protein sequence ID" value="MZR31736.1"/>
    <property type="molecule type" value="Genomic_DNA"/>
</dbReference>
<protein>
    <recommendedName>
        <fullName evidence="5 6">Large ribosomal subunit protein uL10</fullName>
    </recommendedName>
</protein>
<evidence type="ECO:0000256" key="6">
    <source>
        <dbReference type="HAMAP-Rule" id="MF_00362"/>
    </source>
</evidence>
<comment type="function">
    <text evidence="1 6">Forms part of the ribosomal stalk, playing a central role in the interaction of the ribosome with GTP-bound translation factors.</text>
</comment>
<dbReference type="Gene3D" id="3.30.70.1730">
    <property type="match status" value="1"/>
</dbReference>
<dbReference type="InterPro" id="IPR001790">
    <property type="entry name" value="Ribosomal_uL10"/>
</dbReference>
<dbReference type="GO" id="GO:0006412">
    <property type="term" value="P:translation"/>
    <property type="evidence" value="ECO:0007669"/>
    <property type="project" value="UniProtKB-UniRule"/>
</dbReference>